<reference evidence="1 2" key="1">
    <citation type="submission" date="2020-03" db="EMBL/GenBank/DDBJ databases">
        <title>Two novel Motilibacter sp.</title>
        <authorList>
            <person name="Liu S."/>
        </authorList>
    </citation>
    <scope>NUCLEOTIDE SEQUENCE [LARGE SCALE GENOMIC DNA]</scope>
    <source>
        <strain evidence="1 2">E257</strain>
    </source>
</reference>
<dbReference type="PANTHER" id="PTHR33361">
    <property type="entry name" value="GLR0591 PROTEIN"/>
    <property type="match status" value="1"/>
</dbReference>
<dbReference type="Pfam" id="PF05960">
    <property type="entry name" value="DUF885"/>
    <property type="match status" value="1"/>
</dbReference>
<dbReference type="InterPro" id="IPR010281">
    <property type="entry name" value="DUF885"/>
</dbReference>
<comment type="caution">
    <text evidence="1">The sequence shown here is derived from an EMBL/GenBank/DDBJ whole genome shotgun (WGS) entry which is preliminary data.</text>
</comment>
<keyword evidence="2" id="KW-1185">Reference proteome</keyword>
<dbReference type="PANTHER" id="PTHR33361:SF15">
    <property type="entry name" value="DUF885 FAMILY LIPOPROTEIN"/>
    <property type="match status" value="1"/>
</dbReference>
<accession>A0ABX0GTI9</accession>
<protein>
    <submittedName>
        <fullName evidence="1">DUF885 domain-containing protein</fullName>
    </submittedName>
</protein>
<organism evidence="1 2">
    <name type="scientific">Motilibacter deserti</name>
    <dbReference type="NCBI Taxonomy" id="2714956"/>
    <lineage>
        <taxon>Bacteria</taxon>
        <taxon>Bacillati</taxon>
        <taxon>Actinomycetota</taxon>
        <taxon>Actinomycetes</taxon>
        <taxon>Motilibacterales</taxon>
        <taxon>Motilibacteraceae</taxon>
        <taxon>Motilibacter</taxon>
    </lineage>
</organism>
<evidence type="ECO:0000313" key="1">
    <source>
        <dbReference type="EMBL" id="NHC13840.1"/>
    </source>
</evidence>
<dbReference type="Proteomes" id="UP000800981">
    <property type="component" value="Unassembled WGS sequence"/>
</dbReference>
<evidence type="ECO:0000313" key="2">
    <source>
        <dbReference type="Proteomes" id="UP000800981"/>
    </source>
</evidence>
<dbReference type="EMBL" id="JAANNP010000003">
    <property type="protein sequence ID" value="NHC13840.1"/>
    <property type="molecule type" value="Genomic_DNA"/>
</dbReference>
<sequence length="549" mass="60099">MPLPSGPRPFDALAAQLVSDTLEAAPTLGTAVGLTEYDELLPDMSADAIAARERREDAWLARLDALSDAELLAEERVDRDLARMRLRGALAMRDWVDWRRNPDAYAGTALQGVFGLLLHRLRPDAELAAAVAARLRAVPRLLEQGAANLDPGLAAPELLRRSLGMIRAGAAYARTVAGELPEAYRPAVAEAGEAAAVAFERFGAVVAGLADRATGGWAIGEERYDALLHQAEGLGYGAREMRAKGQAAYDEIVADMRALTRGLRGDDDWRAAVETINEDAPETPQEMLELYRAATAAARKFCVERGLVTMPAGERCEVVPSAPFNRAMLAVAHYVAPPAFAGRGAGHFFVPYPPDGAPAQQVRQRLMTNSRQGLWAIAVHEAYPGHHWHFATVAASRLRPLRGVLGSTYFVEGWGLYTEELMREQGFYATPQQELAQRDMRLFRASRIVVDTSLHLGEMTIEQAVEHMSTKSSLSPETARAEVLRYCAWPTQASSYLTGALEIRRMRDRWQDEGRGSLREFHDSVAASGRMPISLVERTVFDDAEEAAA</sequence>
<name>A0ABX0GTI9_9ACTN</name>
<gene>
    <name evidence="1" type="ORF">G9H71_08605</name>
</gene>
<dbReference type="RefSeq" id="WP_166280785.1">
    <property type="nucleotide sequence ID" value="NZ_JAANNP010000003.1"/>
</dbReference>
<proteinExistence type="predicted"/>